<keyword evidence="7" id="KW-0436">Ligase</keyword>
<dbReference type="PANTHER" id="PTHR37422:SF13">
    <property type="entry name" value="LIPOPOLYSACCHARIDE BIOSYNTHESIS PROTEIN PA4999-RELATED"/>
    <property type="match status" value="1"/>
</dbReference>
<dbReference type="AlphaFoldDB" id="A0A7D3Y5Z9"/>
<feature type="transmembrane region" description="Helical" evidence="5">
    <location>
        <begin position="145"/>
        <end position="162"/>
    </location>
</feature>
<keyword evidence="8" id="KW-1185">Reference proteome</keyword>
<organism evidence="7 8">
    <name type="scientific">Tenuifilum thalassicum</name>
    <dbReference type="NCBI Taxonomy" id="2590900"/>
    <lineage>
        <taxon>Bacteria</taxon>
        <taxon>Pseudomonadati</taxon>
        <taxon>Bacteroidota</taxon>
        <taxon>Bacteroidia</taxon>
        <taxon>Bacteroidales</taxon>
        <taxon>Tenuifilaceae</taxon>
        <taxon>Tenuifilum</taxon>
    </lineage>
</organism>
<evidence type="ECO:0000256" key="3">
    <source>
        <dbReference type="ARBA" id="ARBA00022989"/>
    </source>
</evidence>
<dbReference type="GO" id="GO:0016020">
    <property type="term" value="C:membrane"/>
    <property type="evidence" value="ECO:0007669"/>
    <property type="project" value="UniProtKB-SubCell"/>
</dbReference>
<feature type="transmembrane region" description="Helical" evidence="5">
    <location>
        <begin position="399"/>
        <end position="422"/>
    </location>
</feature>
<feature type="transmembrane region" description="Helical" evidence="5">
    <location>
        <begin position="460"/>
        <end position="478"/>
    </location>
</feature>
<feature type="transmembrane region" description="Helical" evidence="5">
    <location>
        <begin position="239"/>
        <end position="257"/>
    </location>
</feature>
<proteinExistence type="predicted"/>
<reference evidence="7 8" key="1">
    <citation type="submission" date="2019-07" db="EMBL/GenBank/DDBJ databases">
        <title>Thalassofilum flectens gen. nov., sp. nov., a novel moderate thermophilic anaerobe from a shallow sea hot spring in Kunashir Island (Russia), representing a new family in the order Bacteroidales, and proposal of Thalassofilacea fam. nov.</title>
        <authorList>
            <person name="Kochetkova T.V."/>
            <person name="Podosokorskaya O.A."/>
            <person name="Novikov A."/>
            <person name="Elcheninov A.G."/>
            <person name="Toshchakov S.V."/>
            <person name="Kublanov I.V."/>
        </authorList>
    </citation>
    <scope>NUCLEOTIDE SEQUENCE [LARGE SCALE GENOMIC DNA]</scope>
    <source>
        <strain evidence="7 8">38-H</strain>
    </source>
</reference>
<feature type="transmembrane region" description="Helical" evidence="5">
    <location>
        <begin position="434"/>
        <end position="454"/>
    </location>
</feature>
<protein>
    <submittedName>
        <fullName evidence="7">O-antigen ligase family protein</fullName>
    </submittedName>
</protein>
<dbReference type="Pfam" id="PF04932">
    <property type="entry name" value="Wzy_C"/>
    <property type="match status" value="1"/>
</dbReference>
<gene>
    <name evidence="7" type="ORF">FHG85_12395</name>
</gene>
<dbReference type="GO" id="GO:0016874">
    <property type="term" value="F:ligase activity"/>
    <property type="evidence" value="ECO:0007669"/>
    <property type="project" value="UniProtKB-KW"/>
</dbReference>
<evidence type="ECO:0000313" key="7">
    <source>
        <dbReference type="EMBL" id="QKG81029.1"/>
    </source>
</evidence>
<evidence type="ECO:0000313" key="8">
    <source>
        <dbReference type="Proteomes" id="UP000500961"/>
    </source>
</evidence>
<feature type="transmembrane region" description="Helical" evidence="5">
    <location>
        <begin position="286"/>
        <end position="308"/>
    </location>
</feature>
<keyword evidence="3 5" id="KW-1133">Transmembrane helix</keyword>
<dbReference type="Proteomes" id="UP000500961">
    <property type="component" value="Chromosome"/>
</dbReference>
<evidence type="ECO:0000256" key="1">
    <source>
        <dbReference type="ARBA" id="ARBA00004141"/>
    </source>
</evidence>
<comment type="subcellular location">
    <subcellularLocation>
        <location evidence="1">Membrane</location>
        <topology evidence="1">Multi-pass membrane protein</topology>
    </subcellularLocation>
</comment>
<feature type="domain" description="O-antigen ligase-related" evidence="6">
    <location>
        <begin position="247"/>
        <end position="408"/>
    </location>
</feature>
<dbReference type="InterPro" id="IPR051533">
    <property type="entry name" value="WaaL-like"/>
</dbReference>
<dbReference type="KEGG" id="ttz:FHG85_12395"/>
<name>A0A7D3Y5Z9_9BACT</name>
<feature type="transmembrane region" description="Helical" evidence="5">
    <location>
        <begin position="114"/>
        <end position="133"/>
    </location>
</feature>
<dbReference type="InterPro" id="IPR007016">
    <property type="entry name" value="O-antigen_ligase-rel_domated"/>
</dbReference>
<evidence type="ECO:0000256" key="5">
    <source>
        <dbReference type="SAM" id="Phobius"/>
    </source>
</evidence>
<evidence type="ECO:0000259" key="6">
    <source>
        <dbReference type="Pfam" id="PF04932"/>
    </source>
</evidence>
<feature type="transmembrane region" description="Helical" evidence="5">
    <location>
        <begin position="36"/>
        <end position="54"/>
    </location>
</feature>
<feature type="transmembrane region" description="Helical" evidence="5">
    <location>
        <begin position="174"/>
        <end position="193"/>
    </location>
</feature>
<sequence length="497" mass="56628">MLIVQSIKSFFGSKPVLIASILFVLINALLVATEKSLFIVVPVFFIFLLFYIWFPNRFYKLYLLLSPLSIPLSEYVQGLPFDLWMPSELFIVALAPLVFIMLSKSSIENRWFSWQPVLLVIYFFLGWLLVATINSTMPVVSAKYLVLKVLYFMVLFYLPFILFSSDAISFKKFLGFYIVGMSAVILITLWKQWERGLFDKFVAHGTCNPFFTDHTSYAATLALLIPVVISFAVVSKKGLLKWLNIALSLILIVALVLSYTRAAWLSLIVAGGVGIIWWLKIRFRYVVALAVAFVVTLGYFQDDIVVWLNQNRTASSGDLRKHISSIANIRTDESNVERLNRWTSAIRMFEEKPVFGWGPGTYMFQYAPFQASYLKTRESSNLGLKGNAHSEYLGLLADAGIPAVFAFILIIVVVFYDGFNLALRLKKKSQERTIVVGVLLGWVTYVSHGFLNNFLDMDKVAILFWGYAAYIYSLKFRYRNSKPSSEMSSKTFSDVRS</sequence>
<keyword evidence="2 5" id="KW-0812">Transmembrane</keyword>
<dbReference type="RefSeq" id="WP_173076381.1">
    <property type="nucleotide sequence ID" value="NZ_CP041345.1"/>
</dbReference>
<evidence type="ECO:0000256" key="2">
    <source>
        <dbReference type="ARBA" id="ARBA00022692"/>
    </source>
</evidence>
<feature type="transmembrane region" description="Helical" evidence="5">
    <location>
        <begin position="216"/>
        <end position="234"/>
    </location>
</feature>
<dbReference type="PANTHER" id="PTHR37422">
    <property type="entry name" value="TEICHURONIC ACID BIOSYNTHESIS PROTEIN TUAE"/>
    <property type="match status" value="1"/>
</dbReference>
<feature type="transmembrane region" description="Helical" evidence="5">
    <location>
        <begin position="83"/>
        <end position="102"/>
    </location>
</feature>
<keyword evidence="4 5" id="KW-0472">Membrane</keyword>
<feature type="transmembrane region" description="Helical" evidence="5">
    <location>
        <begin position="12"/>
        <end position="30"/>
    </location>
</feature>
<dbReference type="EMBL" id="CP041345">
    <property type="protein sequence ID" value="QKG81029.1"/>
    <property type="molecule type" value="Genomic_DNA"/>
</dbReference>
<accession>A0A7D3Y5Z9</accession>
<evidence type="ECO:0000256" key="4">
    <source>
        <dbReference type="ARBA" id="ARBA00023136"/>
    </source>
</evidence>
<feature type="transmembrane region" description="Helical" evidence="5">
    <location>
        <begin position="263"/>
        <end position="279"/>
    </location>
</feature>